<dbReference type="Pfam" id="PF00892">
    <property type="entry name" value="EamA"/>
    <property type="match status" value="1"/>
</dbReference>
<evidence type="ECO:0000256" key="2">
    <source>
        <dbReference type="ARBA" id="ARBA00007362"/>
    </source>
</evidence>
<comment type="subcellular location">
    <subcellularLocation>
        <location evidence="1">Cell membrane</location>
        <topology evidence="1">Multi-pass membrane protein</topology>
    </subcellularLocation>
</comment>
<protein>
    <submittedName>
        <fullName evidence="10">Chloramphenicol-sensitive protein RarD</fullName>
    </submittedName>
</protein>
<evidence type="ECO:0000256" key="6">
    <source>
        <dbReference type="ARBA" id="ARBA00022989"/>
    </source>
</evidence>
<keyword evidence="6 8" id="KW-1133">Transmembrane helix</keyword>
<evidence type="ECO:0000256" key="4">
    <source>
        <dbReference type="ARBA" id="ARBA00022475"/>
    </source>
</evidence>
<feature type="transmembrane region" description="Helical" evidence="8">
    <location>
        <begin position="193"/>
        <end position="213"/>
    </location>
</feature>
<evidence type="ECO:0000259" key="9">
    <source>
        <dbReference type="Pfam" id="PF00892"/>
    </source>
</evidence>
<organism evidence="10 11">
    <name type="scientific">Lonepinella koalarum</name>
    <dbReference type="NCBI Taxonomy" id="53417"/>
    <lineage>
        <taxon>Bacteria</taxon>
        <taxon>Pseudomonadati</taxon>
        <taxon>Pseudomonadota</taxon>
        <taxon>Gammaproteobacteria</taxon>
        <taxon>Pasteurellales</taxon>
        <taxon>Pasteurellaceae</taxon>
        <taxon>Lonepinella</taxon>
    </lineage>
</organism>
<evidence type="ECO:0000256" key="5">
    <source>
        <dbReference type="ARBA" id="ARBA00022692"/>
    </source>
</evidence>
<feature type="transmembrane region" description="Helical" evidence="8">
    <location>
        <begin position="228"/>
        <end position="248"/>
    </location>
</feature>
<dbReference type="EMBL" id="SMGJ01000002">
    <property type="protein sequence ID" value="TCK70378.1"/>
    <property type="molecule type" value="Genomic_DNA"/>
</dbReference>
<dbReference type="GO" id="GO:0005886">
    <property type="term" value="C:plasma membrane"/>
    <property type="evidence" value="ECO:0007669"/>
    <property type="project" value="UniProtKB-SubCell"/>
</dbReference>
<evidence type="ECO:0000256" key="1">
    <source>
        <dbReference type="ARBA" id="ARBA00004651"/>
    </source>
</evidence>
<feature type="transmembrane region" description="Helical" evidence="8">
    <location>
        <begin position="147"/>
        <end position="164"/>
    </location>
</feature>
<dbReference type="SUPFAM" id="SSF103481">
    <property type="entry name" value="Multidrug resistance efflux transporter EmrE"/>
    <property type="match status" value="1"/>
</dbReference>
<proteinExistence type="inferred from homology"/>
<comment type="caution">
    <text evidence="10">The sequence shown here is derived from an EMBL/GenBank/DDBJ whole genome shotgun (WGS) entry which is preliminary data.</text>
</comment>
<feature type="transmembrane region" description="Helical" evidence="8">
    <location>
        <begin position="170"/>
        <end position="186"/>
    </location>
</feature>
<dbReference type="InterPro" id="IPR037185">
    <property type="entry name" value="EmrE-like"/>
</dbReference>
<name>A0A4R1KY42_9PAST</name>
<feature type="transmembrane region" description="Helical" evidence="8">
    <location>
        <begin position="122"/>
        <end position="140"/>
    </location>
</feature>
<sequence length="315" mass="35772">MVDCTFGEVGTGLIQIKVKYMIKGVIFSVSASLLFGVIYYLSTVLQPMSGEALLGWRILVTLPFLFVLLYLIKQHNVFLQFIVQLKNQPYLLLVLLVTSASMGVQMWLFLWAPVNNRAIEVSMGYLLMPLIMVLIGRFLYRERISKIKAYAILFATVGVLSKIILSGSFYWESILACLGYPLYFVIRRQFNILHFSSFVVEMILLLPISFYFANQVDMAWVQTQNSNIYLWLAVLGIVGAVALGVYVLASQTLPMNLFGLLSYLEPVTMFTVSFLIGERLANDSYLLMICLFIAIILLVLDGSFRVWQKPKMNIL</sequence>
<dbReference type="AlphaFoldDB" id="A0A4R1KY42"/>
<keyword evidence="11" id="KW-1185">Reference proteome</keyword>
<feature type="transmembrane region" description="Helical" evidence="8">
    <location>
        <begin position="284"/>
        <end position="307"/>
    </location>
</feature>
<evidence type="ECO:0000313" key="10">
    <source>
        <dbReference type="EMBL" id="TCK70378.1"/>
    </source>
</evidence>
<dbReference type="NCBIfam" id="TIGR00688">
    <property type="entry name" value="rarD"/>
    <property type="match status" value="1"/>
</dbReference>
<keyword evidence="7 8" id="KW-0472">Membrane</keyword>
<keyword evidence="5 8" id="KW-0812">Transmembrane</keyword>
<comment type="similarity">
    <text evidence="2">Belongs to the EamA transporter family.</text>
</comment>
<evidence type="ECO:0000256" key="7">
    <source>
        <dbReference type="ARBA" id="ARBA00023136"/>
    </source>
</evidence>
<feature type="transmembrane region" description="Helical" evidence="8">
    <location>
        <begin position="20"/>
        <end position="41"/>
    </location>
</feature>
<evidence type="ECO:0000256" key="8">
    <source>
        <dbReference type="SAM" id="Phobius"/>
    </source>
</evidence>
<evidence type="ECO:0000313" key="11">
    <source>
        <dbReference type="Proteomes" id="UP000295496"/>
    </source>
</evidence>
<gene>
    <name evidence="10" type="ORF">EV692_0648</name>
</gene>
<feature type="transmembrane region" description="Helical" evidence="8">
    <location>
        <begin position="53"/>
        <end position="71"/>
    </location>
</feature>
<dbReference type="InterPro" id="IPR004626">
    <property type="entry name" value="RarD"/>
</dbReference>
<keyword evidence="3" id="KW-0813">Transport</keyword>
<feature type="transmembrane region" description="Helical" evidence="8">
    <location>
        <begin position="91"/>
        <end position="110"/>
    </location>
</feature>
<evidence type="ECO:0000256" key="3">
    <source>
        <dbReference type="ARBA" id="ARBA00022448"/>
    </source>
</evidence>
<dbReference type="InterPro" id="IPR000620">
    <property type="entry name" value="EamA_dom"/>
</dbReference>
<reference evidence="10 11" key="1">
    <citation type="submission" date="2019-03" db="EMBL/GenBank/DDBJ databases">
        <title>Genomic Encyclopedia of Type Strains, Phase IV (KMG-IV): sequencing the most valuable type-strain genomes for metagenomic binning, comparative biology and taxonomic classification.</title>
        <authorList>
            <person name="Goeker M."/>
        </authorList>
    </citation>
    <scope>NUCLEOTIDE SEQUENCE [LARGE SCALE GENOMIC DNA]</scope>
    <source>
        <strain evidence="10 11">DSM 10053</strain>
    </source>
</reference>
<feature type="transmembrane region" description="Helical" evidence="8">
    <location>
        <begin position="260"/>
        <end position="278"/>
    </location>
</feature>
<accession>A0A4R1KY42</accession>
<feature type="domain" description="EamA" evidence="9">
    <location>
        <begin position="23"/>
        <end position="160"/>
    </location>
</feature>
<keyword evidence="4" id="KW-1003">Cell membrane</keyword>
<dbReference type="Proteomes" id="UP000295496">
    <property type="component" value="Unassembled WGS sequence"/>
</dbReference>